<evidence type="ECO:0000259" key="3">
    <source>
        <dbReference type="Pfam" id="PF03358"/>
    </source>
</evidence>
<sequence>MKVVLFNGSPHPKGSTSVYLAQVEAQLKARGIETELVQMGAARFVNGCRGCSACAGKNACPLAKEGDPINEWYAKLVAADGVILGSPVYYANVSTEMKSFIDRAGYISMTNGNPLKGKVGAAITVCAESGQTEAFDAINHWFAYSGIVAVSNQCWNDGKAATAEDAEKDEFGKEQLKNLGDNMADLLEKLRK</sequence>
<proteinExistence type="predicted"/>
<dbReference type="Gene3D" id="3.40.50.360">
    <property type="match status" value="1"/>
</dbReference>
<keyword evidence="5" id="KW-1185">Reference proteome</keyword>
<dbReference type="Pfam" id="PF03358">
    <property type="entry name" value="FMN_red"/>
    <property type="match status" value="1"/>
</dbReference>
<comment type="caution">
    <text evidence="4">The sequence shown here is derived from an EMBL/GenBank/DDBJ whole genome shotgun (WGS) entry which is preliminary data.</text>
</comment>
<dbReference type="PANTHER" id="PTHR43278">
    <property type="entry name" value="NAD(P)H-DEPENDENT FMN-CONTAINING OXIDOREDUCTASE YWQN-RELATED"/>
    <property type="match status" value="1"/>
</dbReference>
<dbReference type="SUPFAM" id="SSF52218">
    <property type="entry name" value="Flavoproteins"/>
    <property type="match status" value="1"/>
</dbReference>
<evidence type="ECO:0000313" key="5">
    <source>
        <dbReference type="Proteomes" id="UP001281761"/>
    </source>
</evidence>
<protein>
    <submittedName>
        <fullName evidence="4">Iron-sulfur flavoprotein</fullName>
    </submittedName>
</protein>
<evidence type="ECO:0000313" key="4">
    <source>
        <dbReference type="EMBL" id="KAK2963339.1"/>
    </source>
</evidence>
<evidence type="ECO:0000256" key="1">
    <source>
        <dbReference type="ARBA" id="ARBA00022630"/>
    </source>
</evidence>
<evidence type="ECO:0000256" key="2">
    <source>
        <dbReference type="ARBA" id="ARBA00022643"/>
    </source>
</evidence>
<dbReference type="InterPro" id="IPR005025">
    <property type="entry name" value="FMN_Rdtase-like_dom"/>
</dbReference>
<keyword evidence="1" id="KW-0285">Flavoprotein</keyword>
<dbReference type="InterPro" id="IPR029039">
    <property type="entry name" value="Flavoprotein-like_sf"/>
</dbReference>
<organism evidence="4 5">
    <name type="scientific">Blattamonas nauphoetae</name>
    <dbReference type="NCBI Taxonomy" id="2049346"/>
    <lineage>
        <taxon>Eukaryota</taxon>
        <taxon>Metamonada</taxon>
        <taxon>Preaxostyla</taxon>
        <taxon>Oxymonadida</taxon>
        <taxon>Blattamonas</taxon>
    </lineage>
</organism>
<dbReference type="InterPro" id="IPR051796">
    <property type="entry name" value="ISF_SsuE-like"/>
</dbReference>
<gene>
    <name evidence="4" type="ORF">BLNAU_1873</name>
</gene>
<dbReference type="Proteomes" id="UP001281761">
    <property type="component" value="Unassembled WGS sequence"/>
</dbReference>
<accession>A0ABQ9YHV7</accession>
<name>A0ABQ9YHV7_9EUKA</name>
<keyword evidence="2" id="KW-0288">FMN</keyword>
<feature type="domain" description="NADPH-dependent FMN reductase-like" evidence="3">
    <location>
        <begin position="1"/>
        <end position="160"/>
    </location>
</feature>
<dbReference type="PANTHER" id="PTHR43278:SF4">
    <property type="entry name" value="NAD(P)H-DEPENDENT FMN-CONTAINING OXIDOREDUCTASE YWQN-RELATED"/>
    <property type="match status" value="1"/>
</dbReference>
<reference evidence="4 5" key="1">
    <citation type="journal article" date="2022" name="bioRxiv">
        <title>Genomics of Preaxostyla Flagellates Illuminates Evolutionary Transitions and the Path Towards Mitochondrial Loss.</title>
        <authorList>
            <person name="Novak L.V.F."/>
            <person name="Treitli S.C."/>
            <person name="Pyrih J."/>
            <person name="Halakuc P."/>
            <person name="Pipaliya S.V."/>
            <person name="Vacek V."/>
            <person name="Brzon O."/>
            <person name="Soukal P."/>
            <person name="Eme L."/>
            <person name="Dacks J.B."/>
            <person name="Karnkowska A."/>
            <person name="Elias M."/>
            <person name="Hampl V."/>
        </authorList>
    </citation>
    <scope>NUCLEOTIDE SEQUENCE [LARGE SCALE GENOMIC DNA]</scope>
    <source>
        <strain evidence="4">NAU3</strain>
        <tissue evidence="4">Gut</tissue>
    </source>
</reference>
<dbReference type="EMBL" id="JARBJD010000007">
    <property type="protein sequence ID" value="KAK2963339.1"/>
    <property type="molecule type" value="Genomic_DNA"/>
</dbReference>